<evidence type="ECO:0000313" key="4">
    <source>
        <dbReference type="Proteomes" id="UP000649768"/>
    </source>
</evidence>
<evidence type="ECO:0000256" key="1">
    <source>
        <dbReference type="SAM" id="MobiDB-lite"/>
    </source>
</evidence>
<dbReference type="Gene3D" id="3.30.1380.10">
    <property type="match status" value="1"/>
</dbReference>
<name>A0ABR9BGW7_9GAMM</name>
<accession>A0ABR9BGW7</accession>
<dbReference type="PANTHER" id="PTHR34385:SF1">
    <property type="entry name" value="PEPTIDOGLYCAN L-ALANYL-D-GLUTAMATE ENDOPEPTIDASE CWLK"/>
    <property type="match status" value="1"/>
</dbReference>
<evidence type="ECO:0000313" key="3">
    <source>
        <dbReference type="EMBL" id="MBD8511799.1"/>
    </source>
</evidence>
<dbReference type="PANTHER" id="PTHR34385">
    <property type="entry name" value="D-ALANYL-D-ALANINE CARBOXYPEPTIDASE"/>
    <property type="match status" value="1"/>
</dbReference>
<evidence type="ECO:0000259" key="2">
    <source>
        <dbReference type="Pfam" id="PF02557"/>
    </source>
</evidence>
<dbReference type="InterPro" id="IPR009045">
    <property type="entry name" value="Zn_M74/Hedgehog-like"/>
</dbReference>
<dbReference type="Proteomes" id="UP000649768">
    <property type="component" value="Unassembled WGS sequence"/>
</dbReference>
<sequence>MCEDGRSGKAHRYVPESDGKSPGMTLSKSTLTLEQLTGLDESHLCEYQHRLIHQDVHAALAAIQQAATDAGFELTIASAFRSFERQMLIWNNKFNGVRPILDSCSQPLDTSCLSELDKIRAILRWSALPGASRHHWGTDLDVYASNCLPQDTQLQLEPWEYEEGGHQAAFNTWLTDNMGRFGFYRPYAVDLGGVAVEPWHISYFPVSQSLREQLTPSQLATVIGDQPVAGKSHILANLDTLYSKYINNICEV</sequence>
<feature type="compositionally biased region" description="Basic and acidic residues" evidence="1">
    <location>
        <begin position="1"/>
        <end position="19"/>
    </location>
</feature>
<reference evidence="3 4" key="1">
    <citation type="submission" date="2020-09" db="EMBL/GenBank/DDBJ databases">
        <title>Photobacterium sp. CAU 1568 isolated from sand of Sido Beach.</title>
        <authorList>
            <person name="Kim W."/>
        </authorList>
    </citation>
    <scope>NUCLEOTIDE SEQUENCE [LARGE SCALE GENOMIC DNA]</scope>
    <source>
        <strain evidence="3 4">CAU 1568</strain>
    </source>
</reference>
<feature type="region of interest" description="Disordered" evidence="1">
    <location>
        <begin position="1"/>
        <end position="26"/>
    </location>
</feature>
<organism evidence="3 4">
    <name type="scientific">Photobacterium arenosum</name>
    <dbReference type="NCBI Taxonomy" id="2774143"/>
    <lineage>
        <taxon>Bacteria</taxon>
        <taxon>Pseudomonadati</taxon>
        <taxon>Pseudomonadota</taxon>
        <taxon>Gammaproteobacteria</taxon>
        <taxon>Vibrionales</taxon>
        <taxon>Vibrionaceae</taxon>
        <taxon>Photobacterium</taxon>
    </lineage>
</organism>
<dbReference type="Pfam" id="PF02557">
    <property type="entry name" value="VanY"/>
    <property type="match status" value="1"/>
</dbReference>
<dbReference type="InterPro" id="IPR052179">
    <property type="entry name" value="DD-CPase-like"/>
</dbReference>
<gene>
    <name evidence="3" type="ORF">IFO68_03755</name>
</gene>
<feature type="domain" description="D-alanyl-D-alanine carboxypeptidase-like core" evidence="2">
    <location>
        <begin position="51"/>
        <end position="205"/>
    </location>
</feature>
<keyword evidence="4" id="KW-1185">Reference proteome</keyword>
<protein>
    <submittedName>
        <fullName evidence="3">M15 family metallopeptidase</fullName>
    </submittedName>
</protein>
<dbReference type="InterPro" id="IPR003709">
    <property type="entry name" value="VanY-like_core_dom"/>
</dbReference>
<dbReference type="EMBL" id="JACYTP010000002">
    <property type="protein sequence ID" value="MBD8511799.1"/>
    <property type="molecule type" value="Genomic_DNA"/>
</dbReference>
<dbReference type="CDD" id="cd14847">
    <property type="entry name" value="DD-carboxypeptidase_like"/>
    <property type="match status" value="1"/>
</dbReference>
<proteinExistence type="predicted"/>
<comment type="caution">
    <text evidence="3">The sequence shown here is derived from an EMBL/GenBank/DDBJ whole genome shotgun (WGS) entry which is preliminary data.</text>
</comment>
<dbReference type="SUPFAM" id="SSF55166">
    <property type="entry name" value="Hedgehog/DD-peptidase"/>
    <property type="match status" value="1"/>
</dbReference>